<accession>A0A388JXM1</accession>
<evidence type="ECO:0000256" key="7">
    <source>
        <dbReference type="ARBA" id="ARBA00037493"/>
    </source>
</evidence>
<comment type="subcellular location">
    <subcellularLocation>
        <location evidence="8">Endomembrane system</location>
        <topology evidence="8">Single-pass type IV membrane protein</topology>
    </subcellularLocation>
</comment>
<dbReference type="Gene3D" id="3.30.450.50">
    <property type="entry name" value="Longin domain"/>
    <property type="match status" value="1"/>
</dbReference>
<dbReference type="GO" id="GO:0005737">
    <property type="term" value="C:cytoplasm"/>
    <property type="evidence" value="ECO:0007669"/>
    <property type="project" value="UniProtKB-ARBA"/>
</dbReference>
<dbReference type="Pfam" id="PF00957">
    <property type="entry name" value="Synaptobrevin"/>
    <property type="match status" value="1"/>
</dbReference>
<keyword evidence="14" id="KW-1185">Reference proteome</keyword>
<evidence type="ECO:0000256" key="1">
    <source>
        <dbReference type="ARBA" id="ARBA00008025"/>
    </source>
</evidence>
<dbReference type="STRING" id="69332.A0A388JXM1"/>
<dbReference type="InterPro" id="IPR051097">
    <property type="entry name" value="Synaptobrevin-like_transport"/>
</dbReference>
<reference evidence="13 14" key="1">
    <citation type="journal article" date="2018" name="Cell">
        <title>The Chara Genome: Secondary Complexity and Implications for Plant Terrestrialization.</title>
        <authorList>
            <person name="Nishiyama T."/>
            <person name="Sakayama H."/>
            <person name="Vries J.D."/>
            <person name="Buschmann H."/>
            <person name="Saint-Marcoux D."/>
            <person name="Ullrich K.K."/>
            <person name="Haas F.B."/>
            <person name="Vanderstraeten L."/>
            <person name="Becker D."/>
            <person name="Lang D."/>
            <person name="Vosolsobe S."/>
            <person name="Rombauts S."/>
            <person name="Wilhelmsson P.K.I."/>
            <person name="Janitza P."/>
            <person name="Kern R."/>
            <person name="Heyl A."/>
            <person name="Rumpler F."/>
            <person name="Villalobos L.I.A.C."/>
            <person name="Clay J.M."/>
            <person name="Skokan R."/>
            <person name="Toyoda A."/>
            <person name="Suzuki Y."/>
            <person name="Kagoshima H."/>
            <person name="Schijlen E."/>
            <person name="Tajeshwar N."/>
            <person name="Catarino B."/>
            <person name="Hetherington A.J."/>
            <person name="Saltykova A."/>
            <person name="Bonnot C."/>
            <person name="Breuninger H."/>
            <person name="Symeonidi A."/>
            <person name="Radhakrishnan G.V."/>
            <person name="Van Nieuwerburgh F."/>
            <person name="Deforce D."/>
            <person name="Chang C."/>
            <person name="Karol K.G."/>
            <person name="Hedrich R."/>
            <person name="Ulvskov P."/>
            <person name="Glockner G."/>
            <person name="Delwiche C.F."/>
            <person name="Petrasek J."/>
            <person name="Van de Peer Y."/>
            <person name="Friml J."/>
            <person name="Beilby M."/>
            <person name="Dolan L."/>
            <person name="Kohara Y."/>
            <person name="Sugano S."/>
            <person name="Fujiyama A."/>
            <person name="Delaux P.-M."/>
            <person name="Quint M."/>
            <person name="TheiBen G."/>
            <person name="Hagemann M."/>
            <person name="Harholt J."/>
            <person name="Dunand C."/>
            <person name="Zachgo S."/>
            <person name="Langdale J."/>
            <person name="Maumus F."/>
            <person name="Straeten D.V.D."/>
            <person name="Gould S.B."/>
            <person name="Rensing S.A."/>
        </authorList>
    </citation>
    <scope>NUCLEOTIDE SEQUENCE [LARGE SCALE GENOMIC DNA]</scope>
    <source>
        <strain evidence="13 14">S276</strain>
    </source>
</reference>
<comment type="function">
    <text evidence="7">Involved in the targeting and/or fusion of transport vesicles to their target membrane.</text>
</comment>
<keyword evidence="6 10" id="KW-0472">Membrane</keyword>
<dbReference type="Gene3D" id="1.20.5.110">
    <property type="match status" value="1"/>
</dbReference>
<evidence type="ECO:0000256" key="2">
    <source>
        <dbReference type="ARBA" id="ARBA00022448"/>
    </source>
</evidence>
<dbReference type="InterPro" id="IPR042855">
    <property type="entry name" value="V_SNARE_CC"/>
</dbReference>
<feature type="domain" description="Longin" evidence="11">
    <location>
        <begin position="11"/>
        <end position="115"/>
    </location>
</feature>
<evidence type="ECO:0000256" key="10">
    <source>
        <dbReference type="SAM" id="Phobius"/>
    </source>
</evidence>
<dbReference type="SUPFAM" id="SSF64356">
    <property type="entry name" value="SNARE-like"/>
    <property type="match status" value="1"/>
</dbReference>
<evidence type="ECO:0000313" key="13">
    <source>
        <dbReference type="EMBL" id="GBG62559.1"/>
    </source>
</evidence>
<dbReference type="Gramene" id="GBG62559">
    <property type="protein sequence ID" value="GBG62559"/>
    <property type="gene ID" value="CBR_g31196"/>
</dbReference>
<evidence type="ECO:0000256" key="4">
    <source>
        <dbReference type="ARBA" id="ARBA00022927"/>
    </source>
</evidence>
<dbReference type="InterPro" id="IPR011012">
    <property type="entry name" value="Longin-like_dom_sf"/>
</dbReference>
<dbReference type="PANTHER" id="PTHR21136">
    <property type="entry name" value="SNARE PROTEINS"/>
    <property type="match status" value="1"/>
</dbReference>
<gene>
    <name evidence="13" type="ORF">CBR_g31196</name>
</gene>
<dbReference type="Pfam" id="PF13774">
    <property type="entry name" value="Longin"/>
    <property type="match status" value="1"/>
</dbReference>
<dbReference type="GO" id="GO:0016020">
    <property type="term" value="C:membrane"/>
    <property type="evidence" value="ECO:0007669"/>
    <property type="project" value="InterPro"/>
</dbReference>
<dbReference type="Proteomes" id="UP000265515">
    <property type="component" value="Unassembled WGS sequence"/>
</dbReference>
<dbReference type="PRINTS" id="PR00219">
    <property type="entry name" value="SYNAPTOBREVN"/>
</dbReference>
<keyword evidence="2" id="KW-0813">Transport</keyword>
<dbReference type="AlphaFoldDB" id="A0A388JXM1"/>
<keyword evidence="9" id="KW-0175">Coiled coil</keyword>
<dbReference type="GO" id="GO:0016192">
    <property type="term" value="P:vesicle-mediated transport"/>
    <property type="evidence" value="ECO:0007669"/>
    <property type="project" value="InterPro"/>
</dbReference>
<evidence type="ECO:0000256" key="5">
    <source>
        <dbReference type="ARBA" id="ARBA00022989"/>
    </source>
</evidence>
<dbReference type="OrthoDB" id="248747at2759"/>
<feature type="domain" description="V-SNARE coiled-coil homology" evidence="12">
    <location>
        <begin position="127"/>
        <end position="187"/>
    </location>
</feature>
<evidence type="ECO:0000256" key="3">
    <source>
        <dbReference type="ARBA" id="ARBA00022692"/>
    </source>
</evidence>
<evidence type="ECO:0000313" key="14">
    <source>
        <dbReference type="Proteomes" id="UP000265515"/>
    </source>
</evidence>
<evidence type="ECO:0000256" key="6">
    <source>
        <dbReference type="ARBA" id="ARBA00023136"/>
    </source>
</evidence>
<evidence type="ECO:0000256" key="8">
    <source>
        <dbReference type="ARBA" id="ARBA00046280"/>
    </source>
</evidence>
<protein>
    <recommendedName>
        <fullName evidence="15">V-SNARE coiled-coil homology domain-containing protein</fullName>
    </recommendedName>
</protein>
<evidence type="ECO:0000259" key="12">
    <source>
        <dbReference type="PROSITE" id="PS50892"/>
    </source>
</evidence>
<dbReference type="PROSITE" id="PS50859">
    <property type="entry name" value="LONGIN"/>
    <property type="match status" value="1"/>
</dbReference>
<keyword evidence="3 10" id="KW-0812">Transmembrane</keyword>
<sequence>MEESPAMRYCFVVRESVVLAEYAPFSGNFATIGLQCLEKLSADNRMSITCDGHTFNFIRDGLYAFLVVAVESVERKTIFAFLEKVREEFQSRYVATGRAESARAHGLDREFAPRLKEWMASPESLNKVAQVKEQIEDVKNVMITNIERVLEHQAKLEVVFKKAAQLQDNATVFRNEGVRLRRRLWLQNIKVKLLVFFIIVFIILLLWLAICRGFKCK</sequence>
<dbReference type="EMBL" id="BFEA01000030">
    <property type="protein sequence ID" value="GBG62559.1"/>
    <property type="molecule type" value="Genomic_DNA"/>
</dbReference>
<dbReference type="SUPFAM" id="SSF58038">
    <property type="entry name" value="SNARE fusion complex"/>
    <property type="match status" value="1"/>
</dbReference>
<feature type="transmembrane region" description="Helical" evidence="10">
    <location>
        <begin position="191"/>
        <end position="210"/>
    </location>
</feature>
<dbReference type="InterPro" id="IPR010908">
    <property type="entry name" value="Longin_dom"/>
</dbReference>
<organism evidence="13 14">
    <name type="scientific">Chara braunii</name>
    <name type="common">Braun's stonewort</name>
    <dbReference type="NCBI Taxonomy" id="69332"/>
    <lineage>
        <taxon>Eukaryota</taxon>
        <taxon>Viridiplantae</taxon>
        <taxon>Streptophyta</taxon>
        <taxon>Charophyceae</taxon>
        <taxon>Charales</taxon>
        <taxon>Characeae</taxon>
        <taxon>Chara</taxon>
    </lineage>
</organism>
<dbReference type="GO" id="GO:0012505">
    <property type="term" value="C:endomembrane system"/>
    <property type="evidence" value="ECO:0007669"/>
    <property type="project" value="UniProtKB-SubCell"/>
</dbReference>
<dbReference type="CDD" id="cd15843">
    <property type="entry name" value="R-SNARE"/>
    <property type="match status" value="1"/>
</dbReference>
<keyword evidence="5 10" id="KW-1133">Transmembrane helix</keyword>
<dbReference type="PROSITE" id="PS50892">
    <property type="entry name" value="V_SNARE"/>
    <property type="match status" value="1"/>
</dbReference>
<comment type="similarity">
    <text evidence="1">Belongs to the synaptobrevin family.</text>
</comment>
<dbReference type="PANTHER" id="PTHR21136:SF168">
    <property type="entry name" value="VESICLE-ASSOCIATED MEMBRANE PROTEIN 9"/>
    <property type="match status" value="1"/>
</dbReference>
<dbReference type="SMART" id="SM01270">
    <property type="entry name" value="Longin"/>
    <property type="match status" value="1"/>
</dbReference>
<evidence type="ECO:0000256" key="9">
    <source>
        <dbReference type="PROSITE-ProRule" id="PRU00290"/>
    </source>
</evidence>
<proteinExistence type="inferred from homology"/>
<dbReference type="CDD" id="cd14824">
    <property type="entry name" value="Longin"/>
    <property type="match status" value="1"/>
</dbReference>
<evidence type="ECO:0000259" key="11">
    <source>
        <dbReference type="PROSITE" id="PS50859"/>
    </source>
</evidence>
<dbReference type="GO" id="GO:0015031">
    <property type="term" value="P:protein transport"/>
    <property type="evidence" value="ECO:0007669"/>
    <property type="project" value="UniProtKB-KW"/>
</dbReference>
<keyword evidence="4" id="KW-0653">Protein transport</keyword>
<name>A0A388JXM1_CHABU</name>
<comment type="caution">
    <text evidence="13">The sequence shown here is derived from an EMBL/GenBank/DDBJ whole genome shotgun (WGS) entry which is preliminary data.</text>
</comment>
<dbReference type="InterPro" id="IPR001388">
    <property type="entry name" value="Synaptobrevin-like"/>
</dbReference>
<evidence type="ECO:0008006" key="15">
    <source>
        <dbReference type="Google" id="ProtNLM"/>
    </source>
</evidence>